<gene>
    <name evidence="2" type="ORF">WKV53_26530</name>
</gene>
<keyword evidence="3" id="KW-1185">Reference proteome</keyword>
<dbReference type="RefSeq" id="WP_341407869.1">
    <property type="nucleotide sequence ID" value="NZ_JBBUKT010000016.1"/>
</dbReference>
<dbReference type="PROSITE" id="PS51257">
    <property type="entry name" value="PROKAR_LIPOPROTEIN"/>
    <property type="match status" value="1"/>
</dbReference>
<feature type="region of interest" description="Disordered" evidence="1">
    <location>
        <begin position="21"/>
        <end position="52"/>
    </location>
</feature>
<dbReference type="EMBL" id="JBBUKT010000016">
    <property type="protein sequence ID" value="MEK7954101.1"/>
    <property type="molecule type" value="Genomic_DNA"/>
</dbReference>
<protein>
    <recommendedName>
        <fullName evidence="4">PepSY domain-containing protein</fullName>
    </recommendedName>
</protein>
<comment type="caution">
    <text evidence="2">The sequence shown here is derived from an EMBL/GenBank/DDBJ whole genome shotgun (WGS) entry which is preliminary data.</text>
</comment>
<name>A0ABU9B243_9BACT</name>
<accession>A0ABU9B243</accession>
<evidence type="ECO:0000256" key="1">
    <source>
        <dbReference type="SAM" id="MobiDB-lite"/>
    </source>
</evidence>
<evidence type="ECO:0008006" key="4">
    <source>
        <dbReference type="Google" id="ProtNLM"/>
    </source>
</evidence>
<evidence type="ECO:0000313" key="2">
    <source>
        <dbReference type="EMBL" id="MEK7954101.1"/>
    </source>
</evidence>
<evidence type="ECO:0000313" key="3">
    <source>
        <dbReference type="Proteomes" id="UP001371305"/>
    </source>
</evidence>
<feature type="compositionally biased region" description="Pro residues" evidence="1">
    <location>
        <begin position="24"/>
        <end position="35"/>
    </location>
</feature>
<organism evidence="2 3">
    <name type="scientific">Luteolibacter soli</name>
    <dbReference type="NCBI Taxonomy" id="3135280"/>
    <lineage>
        <taxon>Bacteria</taxon>
        <taxon>Pseudomonadati</taxon>
        <taxon>Verrucomicrobiota</taxon>
        <taxon>Verrucomicrobiia</taxon>
        <taxon>Verrucomicrobiales</taxon>
        <taxon>Verrucomicrobiaceae</taxon>
        <taxon>Luteolibacter</taxon>
    </lineage>
</organism>
<reference evidence="2 3" key="1">
    <citation type="submission" date="2024-04" db="EMBL/GenBank/DDBJ databases">
        <title>Luteolibacter sp. isolated from soil.</title>
        <authorList>
            <person name="An J."/>
        </authorList>
    </citation>
    <scope>NUCLEOTIDE SEQUENCE [LARGE SCALE GENOMIC DNA]</scope>
    <source>
        <strain evidence="2 3">Y139</strain>
    </source>
</reference>
<sequence length="107" mass="11162">MKLETPLACLAAVISLAACKPESNPAPEPETPAPPAAGATAPASDPKKPESYMGLDEKAAGAMADKAGVKWRVIEVDGESRPVTMDHRPDRLNFALKGGKVIRVTQG</sequence>
<proteinExistence type="predicted"/>
<dbReference type="Proteomes" id="UP001371305">
    <property type="component" value="Unassembled WGS sequence"/>
</dbReference>
<dbReference type="Gene3D" id="3.30.10.10">
    <property type="entry name" value="Trypsin Inhibitor V, subunit A"/>
    <property type="match status" value="1"/>
</dbReference>